<dbReference type="GO" id="GO:0016746">
    <property type="term" value="F:acyltransferase activity"/>
    <property type="evidence" value="ECO:0007669"/>
    <property type="project" value="UniProtKB-KW"/>
</dbReference>
<evidence type="ECO:0000313" key="2">
    <source>
        <dbReference type="EMBL" id="MFC4819259.1"/>
    </source>
</evidence>
<evidence type="ECO:0000313" key="3">
    <source>
        <dbReference type="Proteomes" id="UP001595886"/>
    </source>
</evidence>
<sequence length="173" mass="18988">MRVVSSEAIRGALREELLSLCSRAYEEDFSPFLDLLSPATHVLARLDGELVSHAAWIGRELRAANLAPLRTAYVEAVATAPEHQGRGYASAVLSRLPALLGDFALAALSPSDDGYYRRLDWELWRGPLSYLDPGGAEIATPEEQVMILRLPLTPPALDLHAPLSTDWRAGEVW</sequence>
<evidence type="ECO:0000259" key="1">
    <source>
        <dbReference type="PROSITE" id="PS51186"/>
    </source>
</evidence>
<dbReference type="PROSITE" id="PS51186">
    <property type="entry name" value="GNAT"/>
    <property type="match status" value="1"/>
</dbReference>
<dbReference type="SUPFAM" id="SSF55729">
    <property type="entry name" value="Acyl-CoA N-acyltransferases (Nat)"/>
    <property type="match status" value="1"/>
</dbReference>
<keyword evidence="2" id="KW-0012">Acyltransferase</keyword>
<dbReference type="Pfam" id="PF13527">
    <property type="entry name" value="Acetyltransf_9"/>
    <property type="match status" value="1"/>
</dbReference>
<comment type="caution">
    <text evidence="2">The sequence shown here is derived from an EMBL/GenBank/DDBJ whole genome shotgun (WGS) entry which is preliminary data.</text>
</comment>
<proteinExistence type="predicted"/>
<organism evidence="2 3">
    <name type="scientific">Dokdonella ginsengisoli</name>
    <dbReference type="NCBI Taxonomy" id="363846"/>
    <lineage>
        <taxon>Bacteria</taxon>
        <taxon>Pseudomonadati</taxon>
        <taxon>Pseudomonadota</taxon>
        <taxon>Gammaproteobacteria</taxon>
        <taxon>Lysobacterales</taxon>
        <taxon>Rhodanobacteraceae</taxon>
        <taxon>Dokdonella</taxon>
    </lineage>
</organism>
<dbReference type="Proteomes" id="UP001595886">
    <property type="component" value="Unassembled WGS sequence"/>
</dbReference>
<dbReference type="EMBL" id="JBHSHD010000003">
    <property type="protein sequence ID" value="MFC4819259.1"/>
    <property type="molecule type" value="Genomic_DNA"/>
</dbReference>
<dbReference type="RefSeq" id="WP_380019013.1">
    <property type="nucleotide sequence ID" value="NZ_JBHSHD010000003.1"/>
</dbReference>
<keyword evidence="2" id="KW-0808">Transferase</keyword>
<feature type="domain" description="N-acetyltransferase" evidence="1">
    <location>
        <begin position="1"/>
        <end position="151"/>
    </location>
</feature>
<protein>
    <submittedName>
        <fullName evidence="2">GNAT family N-acetyltransferase</fullName>
        <ecNumber evidence="2">2.3.1.-</ecNumber>
    </submittedName>
</protein>
<dbReference type="CDD" id="cd04301">
    <property type="entry name" value="NAT_SF"/>
    <property type="match status" value="1"/>
</dbReference>
<gene>
    <name evidence="2" type="ORF">ACFO6Q_02925</name>
</gene>
<dbReference type="Gene3D" id="3.40.630.30">
    <property type="match status" value="1"/>
</dbReference>
<accession>A0ABV9QUK2</accession>
<name>A0ABV9QUK2_9GAMM</name>
<keyword evidence="3" id="KW-1185">Reference proteome</keyword>
<reference evidence="3" key="1">
    <citation type="journal article" date="2019" name="Int. J. Syst. Evol. Microbiol.">
        <title>The Global Catalogue of Microorganisms (GCM) 10K type strain sequencing project: providing services to taxonomists for standard genome sequencing and annotation.</title>
        <authorList>
            <consortium name="The Broad Institute Genomics Platform"/>
            <consortium name="The Broad Institute Genome Sequencing Center for Infectious Disease"/>
            <person name="Wu L."/>
            <person name="Ma J."/>
        </authorList>
    </citation>
    <scope>NUCLEOTIDE SEQUENCE [LARGE SCALE GENOMIC DNA]</scope>
    <source>
        <strain evidence="3">CCUG 30340</strain>
    </source>
</reference>
<dbReference type="InterPro" id="IPR016181">
    <property type="entry name" value="Acyl_CoA_acyltransferase"/>
</dbReference>
<dbReference type="EC" id="2.3.1.-" evidence="2"/>
<dbReference type="InterPro" id="IPR000182">
    <property type="entry name" value="GNAT_dom"/>
</dbReference>